<keyword evidence="2 8" id="KW-0812">Transmembrane</keyword>
<comment type="caution">
    <text evidence="9">The sequence shown here is derived from an EMBL/GenBank/DDBJ whole genome shotgun (WGS) entry which is preliminary data.</text>
</comment>
<keyword evidence="4" id="KW-0560">Oxidoreductase</keyword>
<dbReference type="PANTHER" id="PTHR35042">
    <property type="entry name" value="ANTHRONE OXYGENASE ENCC"/>
    <property type="match status" value="1"/>
</dbReference>
<dbReference type="Proteomes" id="UP001187734">
    <property type="component" value="Unassembled WGS sequence"/>
</dbReference>
<keyword evidence="6 8" id="KW-0472">Membrane</keyword>
<evidence type="ECO:0000256" key="4">
    <source>
        <dbReference type="ARBA" id="ARBA00023002"/>
    </source>
</evidence>
<keyword evidence="10" id="KW-1185">Reference proteome</keyword>
<feature type="transmembrane region" description="Helical" evidence="8">
    <location>
        <begin position="87"/>
        <end position="108"/>
    </location>
</feature>
<protein>
    <recommendedName>
        <fullName evidence="11">DUF1772-domain-containing protein</fullName>
    </recommendedName>
</protein>
<dbReference type="GO" id="GO:0016020">
    <property type="term" value="C:membrane"/>
    <property type="evidence" value="ECO:0007669"/>
    <property type="project" value="UniProtKB-SubCell"/>
</dbReference>
<evidence type="ECO:0008006" key="11">
    <source>
        <dbReference type="Google" id="ProtNLM"/>
    </source>
</evidence>
<organism evidence="9 10">
    <name type="scientific">Fusarium torulosum</name>
    <dbReference type="NCBI Taxonomy" id="33205"/>
    <lineage>
        <taxon>Eukaryota</taxon>
        <taxon>Fungi</taxon>
        <taxon>Dikarya</taxon>
        <taxon>Ascomycota</taxon>
        <taxon>Pezizomycotina</taxon>
        <taxon>Sordariomycetes</taxon>
        <taxon>Hypocreomycetidae</taxon>
        <taxon>Hypocreales</taxon>
        <taxon>Nectriaceae</taxon>
        <taxon>Fusarium</taxon>
    </lineage>
</organism>
<comment type="similarity">
    <text evidence="7">Belongs to the anthrone oxygenase family.</text>
</comment>
<reference evidence="9" key="1">
    <citation type="submission" date="2018-03" db="EMBL/GenBank/DDBJ databases">
        <authorList>
            <person name="Guldener U."/>
        </authorList>
    </citation>
    <scope>NUCLEOTIDE SEQUENCE</scope>
</reference>
<gene>
    <name evidence="9" type="ORF">FTOL_00103</name>
</gene>
<sequence length="164" mass="17222">MESSKPISTAQILGVLLPVLSSGIGGGESLIAIPALAGLTPAERVRAFRGLYNIGAIRSPTLGVVATSVLAYNSWLSYSASGEQSIWKLYAVAAISTLAVAPFTVFLMGPTNTRLLLLANKADKGEEISDGDVAAQLGKWKFLNYTRYLLPLGASILALRAILS</sequence>
<evidence type="ECO:0000256" key="5">
    <source>
        <dbReference type="ARBA" id="ARBA00023033"/>
    </source>
</evidence>
<evidence type="ECO:0000313" key="9">
    <source>
        <dbReference type="EMBL" id="SPJ70375.1"/>
    </source>
</evidence>
<feature type="transmembrane region" description="Helical" evidence="8">
    <location>
        <begin position="57"/>
        <end position="75"/>
    </location>
</feature>
<keyword evidence="5" id="KW-0503">Monooxygenase</keyword>
<evidence type="ECO:0000313" key="10">
    <source>
        <dbReference type="Proteomes" id="UP001187734"/>
    </source>
</evidence>
<dbReference type="EMBL" id="ONZP01000009">
    <property type="protein sequence ID" value="SPJ70375.1"/>
    <property type="molecule type" value="Genomic_DNA"/>
</dbReference>
<evidence type="ECO:0000256" key="7">
    <source>
        <dbReference type="ARBA" id="ARBA00034313"/>
    </source>
</evidence>
<dbReference type="GO" id="GO:0004497">
    <property type="term" value="F:monooxygenase activity"/>
    <property type="evidence" value="ECO:0007669"/>
    <property type="project" value="UniProtKB-KW"/>
</dbReference>
<dbReference type="InterPro" id="IPR013901">
    <property type="entry name" value="Anthrone_oxy"/>
</dbReference>
<dbReference type="PANTHER" id="PTHR35042:SF3">
    <property type="entry name" value="ANTHRONE OXYGENASE-RELATED"/>
    <property type="match status" value="1"/>
</dbReference>
<evidence type="ECO:0000256" key="6">
    <source>
        <dbReference type="ARBA" id="ARBA00023136"/>
    </source>
</evidence>
<accession>A0AAE8LXQ3</accession>
<dbReference type="Pfam" id="PF08592">
    <property type="entry name" value="Anthrone_oxy"/>
    <property type="match status" value="1"/>
</dbReference>
<evidence type="ECO:0000256" key="3">
    <source>
        <dbReference type="ARBA" id="ARBA00022989"/>
    </source>
</evidence>
<evidence type="ECO:0000256" key="8">
    <source>
        <dbReference type="SAM" id="Phobius"/>
    </source>
</evidence>
<name>A0AAE8LXQ3_9HYPO</name>
<proteinExistence type="inferred from homology"/>
<feature type="transmembrane region" description="Helical" evidence="8">
    <location>
        <begin position="12"/>
        <end position="37"/>
    </location>
</feature>
<dbReference type="AlphaFoldDB" id="A0AAE8LXQ3"/>
<evidence type="ECO:0000256" key="1">
    <source>
        <dbReference type="ARBA" id="ARBA00004141"/>
    </source>
</evidence>
<evidence type="ECO:0000256" key="2">
    <source>
        <dbReference type="ARBA" id="ARBA00022692"/>
    </source>
</evidence>
<keyword evidence="3 8" id="KW-1133">Transmembrane helix</keyword>
<comment type="subcellular location">
    <subcellularLocation>
        <location evidence="1">Membrane</location>
        <topology evidence="1">Multi-pass membrane protein</topology>
    </subcellularLocation>
</comment>